<dbReference type="AlphaFoldDB" id="X0RPC5"/>
<protein>
    <submittedName>
        <fullName evidence="1">Uncharacterized protein</fullName>
    </submittedName>
</protein>
<comment type="caution">
    <text evidence="1">The sequence shown here is derived from an EMBL/GenBank/DDBJ whole genome shotgun (WGS) entry which is preliminary data.</text>
</comment>
<accession>X0RPC5</accession>
<organism evidence="1">
    <name type="scientific">marine sediment metagenome</name>
    <dbReference type="NCBI Taxonomy" id="412755"/>
    <lineage>
        <taxon>unclassified sequences</taxon>
        <taxon>metagenomes</taxon>
        <taxon>ecological metagenomes</taxon>
    </lineage>
</organism>
<proteinExistence type="predicted"/>
<sequence length="74" mass="7889">MLARALTGAALEQQTPASSVGKLHRDLGGWEAKAKGVFVEAHLVVDIYLESPADLEQPVCSVAEKFAHLFVAEA</sequence>
<name>X0RPC5_9ZZZZ</name>
<dbReference type="EMBL" id="BARS01003950">
    <property type="protein sequence ID" value="GAF70638.1"/>
    <property type="molecule type" value="Genomic_DNA"/>
</dbReference>
<gene>
    <name evidence="1" type="ORF">S01H1_07682</name>
</gene>
<reference evidence="1" key="1">
    <citation type="journal article" date="2014" name="Front. Microbiol.">
        <title>High frequency of phylogenetically diverse reductive dehalogenase-homologous genes in deep subseafloor sedimentary metagenomes.</title>
        <authorList>
            <person name="Kawai M."/>
            <person name="Futagami T."/>
            <person name="Toyoda A."/>
            <person name="Takaki Y."/>
            <person name="Nishi S."/>
            <person name="Hori S."/>
            <person name="Arai W."/>
            <person name="Tsubouchi T."/>
            <person name="Morono Y."/>
            <person name="Uchiyama I."/>
            <person name="Ito T."/>
            <person name="Fujiyama A."/>
            <person name="Inagaki F."/>
            <person name="Takami H."/>
        </authorList>
    </citation>
    <scope>NUCLEOTIDE SEQUENCE</scope>
    <source>
        <strain evidence="1">Expedition CK06-06</strain>
    </source>
</reference>
<evidence type="ECO:0000313" key="1">
    <source>
        <dbReference type="EMBL" id="GAF70638.1"/>
    </source>
</evidence>